<keyword evidence="2" id="KW-0732">Signal</keyword>
<dbReference type="EMBL" id="CP117255">
    <property type="protein sequence ID" value="WFR97014.1"/>
    <property type="molecule type" value="Genomic_DNA"/>
</dbReference>
<dbReference type="InterPro" id="IPR018637">
    <property type="entry name" value="DUF2059"/>
</dbReference>
<feature type="domain" description="DUF2059" evidence="3">
    <location>
        <begin position="94"/>
        <end position="151"/>
    </location>
</feature>
<feature type="chain" id="PRO_5041982262" evidence="2">
    <location>
        <begin position="28"/>
        <end position="195"/>
    </location>
</feature>
<keyword evidence="5" id="KW-1185">Reference proteome</keyword>
<feature type="region of interest" description="Disordered" evidence="1">
    <location>
        <begin position="169"/>
        <end position="195"/>
    </location>
</feature>
<dbReference type="AlphaFoldDB" id="A0AAF1KWI7"/>
<dbReference type="Proteomes" id="UP000249499">
    <property type="component" value="Chromosome"/>
</dbReference>
<reference evidence="4 5" key="1">
    <citation type="journal article" date="2018" name="Sci. Rep.">
        <title>Rhizobium tumorigenes sp. nov., a novel plant tumorigenic bacterium isolated from cane gall tumors on thornless blackberry.</title>
        <authorList>
            <person name="Kuzmanovi N."/>
            <person name="Smalla K."/>
            <person name="Gronow S."/>
            <person name="PuBawska J."/>
        </authorList>
    </citation>
    <scope>NUCLEOTIDE SEQUENCE [LARGE SCALE GENOMIC DNA]</scope>
    <source>
        <strain evidence="4 5">1078</strain>
    </source>
</reference>
<reference evidence="5" key="2">
    <citation type="journal article" date="2023" name="MicrobiologyOpen">
        <title>Genomics of the tumorigenes clade of the family Rhizobiaceae and description of Rhizobium rhododendri sp. nov.</title>
        <authorList>
            <person name="Kuzmanovic N."/>
            <person name="diCenzo G.C."/>
            <person name="Bunk B."/>
            <person name="Sproeer C."/>
            <person name="Fruehling A."/>
            <person name="Neumann-Schaal M."/>
            <person name="Overmann J."/>
            <person name="Smalla K."/>
        </authorList>
    </citation>
    <scope>NUCLEOTIDE SEQUENCE [LARGE SCALE GENOMIC DNA]</scope>
    <source>
        <strain evidence="5">1078</strain>
    </source>
</reference>
<evidence type="ECO:0000313" key="5">
    <source>
        <dbReference type="Proteomes" id="UP000249499"/>
    </source>
</evidence>
<sequence>MIKIAGFGRLAAATVLLSGMAFGSLSAQEISEEQMKAARAAINALGITNQFDSILPTLAEQLKSTMIQANPNFQEAISSTVDQQALALAARRADLEKEAAATYAKSFTTDELKAMADFYNSEAGKKLLKDGPIATRELYKAADIWGQGISRDLANQSNKALEKIVKVPPAPPIADAAPAPAAKAPAAKPAPAPKP</sequence>
<organism evidence="4 5">
    <name type="scientific">Rhizobium tumorigenes</name>
    <dbReference type="NCBI Taxonomy" id="2041385"/>
    <lineage>
        <taxon>Bacteria</taxon>
        <taxon>Pseudomonadati</taxon>
        <taxon>Pseudomonadota</taxon>
        <taxon>Alphaproteobacteria</taxon>
        <taxon>Hyphomicrobiales</taxon>
        <taxon>Rhizobiaceae</taxon>
        <taxon>Rhizobium/Agrobacterium group</taxon>
        <taxon>Rhizobium</taxon>
    </lineage>
</organism>
<evidence type="ECO:0000259" key="3">
    <source>
        <dbReference type="Pfam" id="PF09832"/>
    </source>
</evidence>
<evidence type="ECO:0000313" key="4">
    <source>
        <dbReference type="EMBL" id="WFR97014.1"/>
    </source>
</evidence>
<feature type="compositionally biased region" description="Low complexity" evidence="1">
    <location>
        <begin position="173"/>
        <end position="187"/>
    </location>
</feature>
<name>A0AAF1KWI7_9HYPH</name>
<dbReference type="KEGG" id="rtu:PR017_07865"/>
<evidence type="ECO:0000256" key="2">
    <source>
        <dbReference type="SAM" id="SignalP"/>
    </source>
</evidence>
<proteinExistence type="predicted"/>
<dbReference type="Pfam" id="PF09832">
    <property type="entry name" value="DUF2059"/>
    <property type="match status" value="1"/>
</dbReference>
<feature type="signal peptide" evidence="2">
    <location>
        <begin position="1"/>
        <end position="27"/>
    </location>
</feature>
<dbReference type="RefSeq" id="WP_111221822.1">
    <property type="nucleotide sequence ID" value="NZ_CP117255.1"/>
</dbReference>
<evidence type="ECO:0000256" key="1">
    <source>
        <dbReference type="SAM" id="MobiDB-lite"/>
    </source>
</evidence>
<accession>A0AAF1KWI7</accession>
<gene>
    <name evidence="4" type="ORF">PR017_07865</name>
</gene>
<protein>
    <submittedName>
        <fullName evidence="4">DUF2059 domain-containing protein</fullName>
    </submittedName>
</protein>